<dbReference type="InterPro" id="IPR057291">
    <property type="entry name" value="CHX17_2nd"/>
</dbReference>
<dbReference type="RefSeq" id="XP_010257776.1">
    <property type="nucleotide sequence ID" value="XM_010259474.1"/>
</dbReference>
<dbReference type="Pfam" id="PF23256">
    <property type="entry name" value="CHX17_2nd"/>
    <property type="match status" value="1"/>
</dbReference>
<proteinExistence type="inferred from homology"/>
<dbReference type="GO" id="GO:0012505">
    <property type="term" value="C:endomembrane system"/>
    <property type="evidence" value="ECO:0000318"/>
    <property type="project" value="GO_Central"/>
</dbReference>
<evidence type="ECO:0000256" key="4">
    <source>
        <dbReference type="ARBA" id="ARBA00022692"/>
    </source>
</evidence>
<keyword evidence="2" id="KW-0813">Transport</keyword>
<keyword evidence="4" id="KW-0812">Transmembrane</keyword>
<dbReference type="GO" id="GO:0006885">
    <property type="term" value="P:regulation of pH"/>
    <property type="evidence" value="ECO:0000318"/>
    <property type="project" value="GO_Central"/>
</dbReference>
<evidence type="ECO:0000259" key="11">
    <source>
        <dbReference type="Pfam" id="PF23256"/>
    </source>
</evidence>
<comment type="subcellular location">
    <subcellularLocation>
        <location evidence="1">Membrane</location>
        <topology evidence="1">Multi-pass membrane protein</topology>
    </subcellularLocation>
</comment>
<reference evidence="14" key="1">
    <citation type="submission" date="2025-08" db="UniProtKB">
        <authorList>
            <consortium name="RefSeq"/>
        </authorList>
    </citation>
    <scope>IDENTIFICATION</scope>
</reference>
<dbReference type="Proteomes" id="UP000189703">
    <property type="component" value="Unplaced"/>
</dbReference>
<evidence type="ECO:0000256" key="7">
    <source>
        <dbReference type="ARBA" id="ARBA00023065"/>
    </source>
</evidence>
<dbReference type="InterPro" id="IPR006153">
    <property type="entry name" value="Cation/H_exchanger_TM"/>
</dbReference>
<name>A0A1U8A7A7_NELNU</name>
<feature type="domain" description="Cation/H(+) antiporter C-terminal" evidence="12">
    <location>
        <begin position="621"/>
        <end position="788"/>
    </location>
</feature>
<evidence type="ECO:0000256" key="3">
    <source>
        <dbReference type="ARBA" id="ARBA00022538"/>
    </source>
</evidence>
<dbReference type="GO" id="GO:1902600">
    <property type="term" value="P:proton transmembrane transport"/>
    <property type="evidence" value="ECO:0007669"/>
    <property type="project" value="InterPro"/>
</dbReference>
<keyword evidence="7" id="KW-0406">Ion transport</keyword>
<dbReference type="GO" id="GO:0015297">
    <property type="term" value="F:antiporter activity"/>
    <property type="evidence" value="ECO:0007669"/>
    <property type="project" value="InterPro"/>
</dbReference>
<evidence type="ECO:0000256" key="6">
    <source>
        <dbReference type="ARBA" id="ARBA00022989"/>
    </source>
</evidence>
<accession>A0A1U8A7A7</accession>
<evidence type="ECO:0000256" key="5">
    <source>
        <dbReference type="ARBA" id="ARBA00022958"/>
    </source>
</evidence>
<dbReference type="GeneID" id="104597745"/>
<gene>
    <name evidence="14" type="primary">LOC104597745</name>
</gene>
<dbReference type="GO" id="GO:0016020">
    <property type="term" value="C:membrane"/>
    <property type="evidence" value="ECO:0007669"/>
    <property type="project" value="UniProtKB-SubCell"/>
</dbReference>
<dbReference type="PANTHER" id="PTHR32468:SF145">
    <property type="entry name" value="CATION_H(+) ANTIPORTER 28"/>
    <property type="match status" value="1"/>
</dbReference>
<evidence type="ECO:0000259" key="10">
    <source>
        <dbReference type="Pfam" id="PF00999"/>
    </source>
</evidence>
<sequence length="801" mass="88974">MDGHAGASPSPPKGCIRLPKEIAAMTAHFFVISYFVAVLFILVSCSIVHGITRHISQPRIISEIIVGLLYGNLGLSRIIMRLKIARTLHAISELGMVCYMLVLGLEMDPSVLFRRPTREAMVAYSGMLSTFIVACLVAPLLSLAKEPIMIKFIITLAVALSGTASPLLTRLITELKIGKSEIGRLAVGAGMHTDMVSLILISFGLIIYPTSQMGVYFSDFLFLVFAMIIQIFLMVKTLPRFVRWINDNNPEGKAMKATHLVLAITVIVIVCCFGPLAAVSPIINSFVTGLIIPRAGRLSKMMTGKLNYFLGVLFYPIYFFWVGMQANLKHFKANDLRTWSDLILIFLIATVGKVSGTVVSGKILGYNWSESIALGLLLNIKGHFHIYCSMMAYEVGAICASNFMQIILATVLTIVYIPLVVAFIVSRARKRSQVQHMTLQWQDPLSEIRMLLCLHGPHNVASAINIMEVSRGAVKSKATVFATEMIELNAHTAATLGGGKDADAVTVFDEAVMNQREQIANVLQRYMAKSGKGIHLHRVIALSTFDNMHRDICNIAEDVVASFIILPFHKNLKLDGRVEKNLAGYRHVNRKVLRHAPCSVGILVDKGLQMKNIKDSGSHPSLNVAVIFIGGRDDWEALAYASRVSLHPGVNLTVIRFLHDSKDQTGSIRGSSLRFSESFREMEEMEEEMKLDNEYFAQFYERRVATGQVGYEERYVVNSAEMVYRLRRMKTSYELFIVGRGGGVNSILTVGIDKWQQFPELGPIGDMLSSNDFSHKASVLIIQQHTHKRSVKEDVNDEILV</sequence>
<evidence type="ECO:0000256" key="1">
    <source>
        <dbReference type="ARBA" id="ARBA00004141"/>
    </source>
</evidence>
<keyword evidence="3" id="KW-0633">Potassium transport</keyword>
<evidence type="ECO:0000313" key="13">
    <source>
        <dbReference type="Proteomes" id="UP000189703"/>
    </source>
</evidence>
<keyword evidence="13" id="KW-1185">Reference proteome</keyword>
<dbReference type="OrthoDB" id="754456at2759"/>
<dbReference type="InterPro" id="IPR057290">
    <property type="entry name" value="CHX17_C"/>
</dbReference>
<dbReference type="PANTHER" id="PTHR32468">
    <property type="entry name" value="CATION/H + ANTIPORTER"/>
    <property type="match status" value="1"/>
</dbReference>
<evidence type="ECO:0000256" key="9">
    <source>
        <dbReference type="ARBA" id="ARBA00038341"/>
    </source>
</evidence>
<keyword evidence="5" id="KW-0630">Potassium</keyword>
<dbReference type="Pfam" id="PF23259">
    <property type="entry name" value="CHX17_C"/>
    <property type="match status" value="1"/>
</dbReference>
<dbReference type="Pfam" id="PF00999">
    <property type="entry name" value="Na_H_Exchanger"/>
    <property type="match status" value="1"/>
</dbReference>
<feature type="domain" description="Cation/H(+) antiporter central" evidence="11">
    <location>
        <begin position="533"/>
        <end position="609"/>
    </location>
</feature>
<dbReference type="OMA" id="ITMAHDI"/>
<dbReference type="Gene3D" id="3.40.50.12370">
    <property type="match status" value="1"/>
</dbReference>
<evidence type="ECO:0000313" key="14">
    <source>
        <dbReference type="RefSeq" id="XP_010257776.1"/>
    </source>
</evidence>
<dbReference type="InterPro" id="IPR050794">
    <property type="entry name" value="CPA2_transporter"/>
</dbReference>
<dbReference type="KEGG" id="nnu:104597745"/>
<keyword evidence="6" id="KW-1133">Transmembrane helix</keyword>
<keyword evidence="8" id="KW-0472">Membrane</keyword>
<protein>
    <submittedName>
        <fullName evidence="14">Cation/H(+) antiporter 28</fullName>
    </submittedName>
</protein>
<evidence type="ECO:0000256" key="8">
    <source>
        <dbReference type="ARBA" id="ARBA00023136"/>
    </source>
</evidence>
<dbReference type="GO" id="GO:0098662">
    <property type="term" value="P:inorganic cation transmembrane transport"/>
    <property type="evidence" value="ECO:0000318"/>
    <property type="project" value="GO_Central"/>
</dbReference>
<dbReference type="AlphaFoldDB" id="A0A1U8A7A7"/>
<feature type="domain" description="Cation/H+ exchanger transmembrane" evidence="10">
    <location>
        <begin position="46"/>
        <end position="425"/>
    </location>
</feature>
<dbReference type="InterPro" id="IPR038770">
    <property type="entry name" value="Na+/solute_symporter_sf"/>
</dbReference>
<dbReference type="eggNOG" id="KOG1650">
    <property type="taxonomic scope" value="Eukaryota"/>
</dbReference>
<evidence type="ECO:0000256" key="2">
    <source>
        <dbReference type="ARBA" id="ARBA00022448"/>
    </source>
</evidence>
<evidence type="ECO:0000259" key="12">
    <source>
        <dbReference type="Pfam" id="PF23259"/>
    </source>
</evidence>
<dbReference type="Gene3D" id="1.20.1530.20">
    <property type="match status" value="1"/>
</dbReference>
<comment type="similarity">
    <text evidence="9">Belongs to the monovalent cation:proton antiporter 2 (CPA2) transporter (TC 2.A.37) family. CHX (TC 2.A.37.4) subfamily.</text>
</comment>
<organism evidence="13 14">
    <name type="scientific">Nelumbo nucifera</name>
    <name type="common">Sacred lotus</name>
    <dbReference type="NCBI Taxonomy" id="4432"/>
    <lineage>
        <taxon>Eukaryota</taxon>
        <taxon>Viridiplantae</taxon>
        <taxon>Streptophyta</taxon>
        <taxon>Embryophyta</taxon>
        <taxon>Tracheophyta</taxon>
        <taxon>Spermatophyta</taxon>
        <taxon>Magnoliopsida</taxon>
        <taxon>Proteales</taxon>
        <taxon>Nelumbonaceae</taxon>
        <taxon>Nelumbo</taxon>
    </lineage>
</organism>
<dbReference type="GO" id="GO:0006813">
    <property type="term" value="P:potassium ion transport"/>
    <property type="evidence" value="ECO:0007669"/>
    <property type="project" value="UniProtKB-KW"/>
</dbReference>